<evidence type="ECO:0000256" key="1">
    <source>
        <dbReference type="SAM" id="MobiDB-lite"/>
    </source>
</evidence>
<reference evidence="3" key="1">
    <citation type="journal article" date="2017" name="Science">
        <title>Giant viruses with an expanded complement of translation system components.</title>
        <authorList>
            <person name="Schulz F."/>
            <person name="Yutin N."/>
            <person name="Ivanova N.N."/>
            <person name="Ortega D.R."/>
            <person name="Lee T.K."/>
            <person name="Vierheilig J."/>
            <person name="Daims H."/>
            <person name="Horn M."/>
            <person name="Wagner M."/>
            <person name="Jensen G.J."/>
            <person name="Kyrpides N.C."/>
            <person name="Koonin E.V."/>
            <person name="Woyke T."/>
        </authorList>
    </citation>
    <scope>NUCLEOTIDE SEQUENCE</scope>
    <source>
        <strain evidence="3">CTV1</strain>
    </source>
</reference>
<protein>
    <recommendedName>
        <fullName evidence="2">Helicase ATP-binding domain-containing protein</fullName>
    </recommendedName>
</protein>
<dbReference type="InterPro" id="IPR014001">
    <property type="entry name" value="Helicase_ATP-bd"/>
</dbReference>
<dbReference type="EMBL" id="KY684083">
    <property type="protein sequence ID" value="ARF08614.1"/>
    <property type="molecule type" value="Genomic_DNA"/>
</dbReference>
<dbReference type="GO" id="GO:0005524">
    <property type="term" value="F:ATP binding"/>
    <property type="evidence" value="ECO:0007669"/>
    <property type="project" value="InterPro"/>
</dbReference>
<evidence type="ECO:0000313" key="3">
    <source>
        <dbReference type="EMBL" id="ARF08614.1"/>
    </source>
</evidence>
<dbReference type="InterPro" id="IPR027417">
    <property type="entry name" value="P-loop_NTPase"/>
</dbReference>
<dbReference type="Pfam" id="PF00270">
    <property type="entry name" value="DEAD"/>
    <property type="match status" value="1"/>
</dbReference>
<feature type="domain" description="Helicase ATP-binding" evidence="2">
    <location>
        <begin position="219"/>
        <end position="429"/>
    </location>
</feature>
<evidence type="ECO:0000259" key="2">
    <source>
        <dbReference type="SMART" id="SM00487"/>
    </source>
</evidence>
<proteinExistence type="predicted"/>
<gene>
    <name evidence="3" type="ORF">Catovirus_1_664</name>
</gene>
<dbReference type="SUPFAM" id="SSF52540">
    <property type="entry name" value="P-loop containing nucleoside triphosphate hydrolases"/>
    <property type="match status" value="1"/>
</dbReference>
<accession>A0A1V0SAB0</accession>
<sequence length="881" mass="100044">MKKFDVVPNKSSNEIDACDWAVIEKAPDQFQAKIGEGFRKTINNGSVAADSKYLVLGNDAYINIQCKKNKKNLAKKGSGNNKKKLTSDEIKLENFMKKFEEKLVDLNNSSSTKIDTKYVELVGMHFIKIAENLLLKNDCEKAVEMTIAIDAFVSDMRSYKGTSVINPTKLVEVSTQLLEDMVSVHKKLLETFEIDYPEIPAKYPELIYKNDYFKYIPSLGFKLTSNQEKLLNLFKANINSSFLIEDHSSVGSGKTYSVLALAMYLQKLKLESGTNKIILFACESLHVRVMVAMLFRQNGVELASAKVLIDESVKVSCQKSSTKKTLCGIVCRPDAATKILQREYNRMKEEEDDNCQYVLVFDEITMGVDHSKQQLRENVELLRYLPPQTILMSATMPKLENVSEFKKLHINKYPKCVFEIVKSNDIHIPCSVKNFEGEQILPHHGAKNAFDISNAVSKTNSSSFIMRMITPSDVTSLYKKMIRRKILNLPDINKEFSTIKNFKGTNVANLYIKLLEALSQETDDVINSVCAKSELAKCKKIDLLEMSKNYEQAGNILLVCEDPLEQVSRFDELISKVTTYVKESGFDCMLSMVSKFLEDSENYSALRERLEKGISTKTLENIANESFELPKKDKQGSDSSSKKKDNHISAVRELKKIVEPELNFPSKFQIGTPEYAKHFAKLDEKDQKVNNKYRIPFCIQSLPLKDLNNIPNEVMILLFCGVGFLTKKYGSYYYRLISDFASDGKLSVLIGDKSVCYGANFSIDTVIVEIEDCSIQTLFQIMGRAGRRNKAFRIANAFVSSDAGSKLLKYIKDFNNDSDNIEEKILAAEFHKQEQAKLGSVEQEKVEIIVPVEPKPVEIKKEQPKQEVESKRYIPPHLRRR</sequence>
<feature type="compositionally biased region" description="Basic and acidic residues" evidence="1">
    <location>
        <begin position="860"/>
        <end position="872"/>
    </location>
</feature>
<name>A0A1V0SAB0_9VIRU</name>
<dbReference type="GO" id="GO:0003676">
    <property type="term" value="F:nucleic acid binding"/>
    <property type="evidence" value="ECO:0007669"/>
    <property type="project" value="InterPro"/>
</dbReference>
<dbReference type="InterPro" id="IPR011545">
    <property type="entry name" value="DEAD/DEAH_box_helicase_dom"/>
</dbReference>
<dbReference type="SMART" id="SM00487">
    <property type="entry name" value="DEXDc"/>
    <property type="match status" value="1"/>
</dbReference>
<organism evidence="3">
    <name type="scientific">Catovirus CTV1</name>
    <dbReference type="NCBI Taxonomy" id="1977631"/>
    <lineage>
        <taxon>Viruses</taxon>
        <taxon>Varidnaviria</taxon>
        <taxon>Bamfordvirae</taxon>
        <taxon>Nucleocytoviricota</taxon>
        <taxon>Megaviricetes</taxon>
        <taxon>Imitervirales</taxon>
        <taxon>Mimiviridae</taxon>
        <taxon>Klosneuvirinae</taxon>
        <taxon>Catovirus</taxon>
    </lineage>
</organism>
<feature type="region of interest" description="Disordered" evidence="1">
    <location>
        <begin position="860"/>
        <end position="881"/>
    </location>
</feature>
<dbReference type="Gene3D" id="3.40.50.300">
    <property type="entry name" value="P-loop containing nucleotide triphosphate hydrolases"/>
    <property type="match status" value="2"/>
</dbReference>